<keyword evidence="1" id="KW-1188">Viral release from host cell</keyword>
<dbReference type="PANTHER" id="PTHR41328">
    <property type="entry name" value="TERMINASE SMALL SUBUNIT-RELATED"/>
    <property type="match status" value="1"/>
</dbReference>
<accession>D7VN39</accession>
<evidence type="ECO:0000313" key="3">
    <source>
        <dbReference type="EMBL" id="EFK57336.1"/>
    </source>
</evidence>
<dbReference type="RefSeq" id="WP_002992945.1">
    <property type="nucleotide sequence ID" value="NZ_GL379770.1"/>
</dbReference>
<name>D7VN39_SPHSI</name>
<dbReference type="eggNOG" id="COG3728">
    <property type="taxonomic scope" value="Bacteria"/>
</dbReference>
<dbReference type="STRING" id="525373.HMPREF0766_12409"/>
<dbReference type="InterPro" id="IPR005335">
    <property type="entry name" value="Terminase_ssu"/>
</dbReference>
<comment type="caution">
    <text evidence="3">The sequence shown here is derived from an EMBL/GenBank/DDBJ whole genome shotgun (WGS) entry which is preliminary data.</text>
</comment>
<dbReference type="HOGENOM" id="CLU_1137456_0_0_10"/>
<keyword evidence="4" id="KW-1185">Reference proteome</keyword>
<dbReference type="EMBL" id="ACHA02000011">
    <property type="protein sequence ID" value="EFK57336.1"/>
    <property type="molecule type" value="Genomic_DNA"/>
</dbReference>
<dbReference type="InterPro" id="IPR038713">
    <property type="entry name" value="Terminase_Gp1_N_sf"/>
</dbReference>
<keyword evidence="2" id="KW-0231">Viral genome packaging</keyword>
<evidence type="ECO:0000256" key="1">
    <source>
        <dbReference type="ARBA" id="ARBA00022612"/>
    </source>
</evidence>
<proteinExistence type="predicted"/>
<dbReference type="GeneID" id="95427990"/>
<dbReference type="OrthoDB" id="1338457at2"/>
<dbReference type="InterPro" id="IPR052404">
    <property type="entry name" value="SPP1-like_terminase"/>
</dbReference>
<gene>
    <name evidence="3" type="ORF">HMPREF0766_12409</name>
</gene>
<dbReference type="Proteomes" id="UP000006258">
    <property type="component" value="Unassembled WGS sequence"/>
</dbReference>
<organism evidence="3 4">
    <name type="scientific">Sphingobacterium spiritivorum ATCC 33861</name>
    <dbReference type="NCBI Taxonomy" id="525373"/>
    <lineage>
        <taxon>Bacteria</taxon>
        <taxon>Pseudomonadati</taxon>
        <taxon>Bacteroidota</taxon>
        <taxon>Sphingobacteriia</taxon>
        <taxon>Sphingobacteriales</taxon>
        <taxon>Sphingobacteriaceae</taxon>
        <taxon>Sphingobacterium</taxon>
    </lineage>
</organism>
<dbReference type="AlphaFoldDB" id="D7VN39"/>
<dbReference type="PANTHER" id="PTHR41328:SF2">
    <property type="entry name" value="TERMINASE SMALL SUBUNIT"/>
    <property type="match status" value="1"/>
</dbReference>
<reference evidence="3" key="1">
    <citation type="submission" date="2010-07" db="EMBL/GenBank/DDBJ databases">
        <authorList>
            <person name="Muzny D."/>
            <person name="Qin X."/>
            <person name="Buhay C."/>
            <person name="Dugan-Rocha S."/>
            <person name="Ding Y."/>
            <person name="Chen G."/>
            <person name="Hawes A."/>
            <person name="Holder M."/>
            <person name="Jhangiani S."/>
            <person name="Johnson A."/>
            <person name="Khan Z."/>
            <person name="Li Z."/>
            <person name="Liu W."/>
            <person name="Liu X."/>
            <person name="Perez L."/>
            <person name="Shen H."/>
            <person name="Wang Q."/>
            <person name="Watt J."/>
            <person name="Xi L."/>
            <person name="Xin Y."/>
            <person name="Zhou J."/>
            <person name="Deng J."/>
            <person name="Jiang H."/>
            <person name="Liu Y."/>
            <person name="Qu J."/>
            <person name="Song X.-Z."/>
            <person name="Zhang L."/>
            <person name="Villasana D."/>
            <person name="Johnson A."/>
            <person name="Liu J."/>
            <person name="Liyanage D."/>
            <person name="Lorensuhewa L."/>
            <person name="Robinson T."/>
            <person name="Song A."/>
            <person name="Song B.-B."/>
            <person name="Dinh H."/>
            <person name="Thornton R."/>
            <person name="Coyle M."/>
            <person name="Francisco L."/>
            <person name="Jackson L."/>
            <person name="Javaid M."/>
            <person name="Korchina V."/>
            <person name="Kovar C."/>
            <person name="Mata R."/>
            <person name="Mathew T."/>
            <person name="Ngo R."/>
            <person name="Nguyen L."/>
            <person name="Nguyen N."/>
            <person name="Okwuonu G."/>
            <person name="Ongeri F."/>
            <person name="Pham C."/>
            <person name="Simmons D."/>
            <person name="Wilczek-Boney K."/>
            <person name="Hale W."/>
            <person name="Jakkamsetti A."/>
            <person name="Pham P."/>
            <person name="Ruth R."/>
            <person name="San Lucas F."/>
            <person name="Warren J."/>
            <person name="Zhang J."/>
            <person name="Zhao Z."/>
            <person name="Zhou C."/>
            <person name="Zhu D."/>
            <person name="Lee S."/>
            <person name="Bess C."/>
            <person name="Blankenburg K."/>
            <person name="Forbes L."/>
            <person name="Fu Q."/>
            <person name="Gubbala S."/>
            <person name="Hirani K."/>
            <person name="Jayaseelan J.C."/>
            <person name="Lara F."/>
            <person name="Munidasa M."/>
            <person name="Palculict T."/>
            <person name="Patil S."/>
            <person name="Pu L.-L."/>
            <person name="Saada N."/>
            <person name="Tang L."/>
            <person name="Weissenberger G."/>
            <person name="Zhu Y."/>
            <person name="Hemphill L."/>
            <person name="Shang Y."/>
            <person name="Youmans B."/>
            <person name="Ayvaz T."/>
            <person name="Ross M."/>
            <person name="Santibanez J."/>
            <person name="Aqrawi P."/>
            <person name="Gross S."/>
            <person name="Joshi V."/>
            <person name="Fowler G."/>
            <person name="Nazareth L."/>
            <person name="Reid J."/>
            <person name="Worley K."/>
            <person name="Petrosino J."/>
            <person name="Highlander S."/>
            <person name="Gibbs R."/>
        </authorList>
    </citation>
    <scope>NUCLEOTIDE SEQUENCE [LARGE SCALE GENOMIC DNA]</scope>
    <source>
        <strain evidence="3">ATCC 33861</strain>
    </source>
</reference>
<dbReference type="Gene3D" id="1.10.10.1400">
    <property type="entry name" value="Terminase, small subunit, N-terminal DNA-binding domain, HTH motif"/>
    <property type="match status" value="1"/>
</dbReference>
<dbReference type="Pfam" id="PF03592">
    <property type="entry name" value="Terminase_2"/>
    <property type="match status" value="1"/>
</dbReference>
<protein>
    <submittedName>
        <fullName evidence="3">Terminase small subunit</fullName>
    </submittedName>
</protein>
<evidence type="ECO:0000256" key="2">
    <source>
        <dbReference type="ARBA" id="ARBA00023219"/>
    </source>
</evidence>
<sequence>MSEEREDLTEKQKLFCQAYLDNNFNATKAATAAGYSRDSARFIGHENLTKPYIRKEIDRLAKEQTISADETVKLISDIAKFDIKDYLITRKVERSDRVKKPLIDIIQEVKDQISFEEEFVRRVPITDKEAQKSYDKMIASLNAKVVRLEIELERNPKAHRIVHGETKLVDEVELDLVKLKKDKESGRIKSFKYGKYGIEVEFYSAADMAVNMARIYGKFKDNLNVEANVNGSIRPENWLKLQEGK</sequence>
<dbReference type="GO" id="GO:0051276">
    <property type="term" value="P:chromosome organization"/>
    <property type="evidence" value="ECO:0007669"/>
    <property type="project" value="InterPro"/>
</dbReference>
<evidence type="ECO:0000313" key="4">
    <source>
        <dbReference type="Proteomes" id="UP000006258"/>
    </source>
</evidence>